<name>A0A384JXW5_BOTFB</name>
<feature type="region of interest" description="Disordered" evidence="12">
    <location>
        <begin position="340"/>
        <end position="405"/>
    </location>
</feature>
<evidence type="ECO:0000256" key="7">
    <source>
        <dbReference type="ARBA" id="ARBA00023193"/>
    </source>
</evidence>
<dbReference type="PROSITE" id="PS00107">
    <property type="entry name" value="PROTEIN_KINASE_ATP"/>
    <property type="match status" value="1"/>
</dbReference>
<evidence type="ECO:0000259" key="13">
    <source>
        <dbReference type="PROSITE" id="PS50011"/>
    </source>
</evidence>
<dbReference type="GO" id="GO:0005737">
    <property type="term" value="C:cytoplasm"/>
    <property type="evidence" value="ECO:0007669"/>
    <property type="project" value="TreeGrafter"/>
</dbReference>
<dbReference type="EC" id="2.7.11.1" evidence="1"/>
<reference evidence="14 15" key="1">
    <citation type="journal article" date="2011" name="PLoS Genet.">
        <title>Genomic analysis of the necrotrophic fungal pathogens Sclerotinia sclerotiorum and Botrytis cinerea.</title>
        <authorList>
            <person name="Amselem J."/>
            <person name="Cuomo C.A."/>
            <person name="van Kan J.A."/>
            <person name="Viaud M."/>
            <person name="Benito E.P."/>
            <person name="Couloux A."/>
            <person name="Coutinho P.M."/>
            <person name="de Vries R.P."/>
            <person name="Dyer P.S."/>
            <person name="Fillinger S."/>
            <person name="Fournier E."/>
            <person name="Gout L."/>
            <person name="Hahn M."/>
            <person name="Kohn L."/>
            <person name="Lapalu N."/>
            <person name="Plummer K.M."/>
            <person name="Pradier J.M."/>
            <person name="Quevillon E."/>
            <person name="Sharon A."/>
            <person name="Simon A."/>
            <person name="ten Have A."/>
            <person name="Tudzynski B."/>
            <person name="Tudzynski P."/>
            <person name="Wincker P."/>
            <person name="Andrew M."/>
            <person name="Anthouard V."/>
            <person name="Beever R.E."/>
            <person name="Beffa R."/>
            <person name="Benoit I."/>
            <person name="Bouzid O."/>
            <person name="Brault B."/>
            <person name="Chen Z."/>
            <person name="Choquer M."/>
            <person name="Collemare J."/>
            <person name="Cotton P."/>
            <person name="Danchin E.G."/>
            <person name="Da Silva C."/>
            <person name="Gautier A."/>
            <person name="Giraud C."/>
            <person name="Giraud T."/>
            <person name="Gonzalez C."/>
            <person name="Grossetete S."/>
            <person name="Guldener U."/>
            <person name="Henrissat B."/>
            <person name="Howlett B.J."/>
            <person name="Kodira C."/>
            <person name="Kretschmer M."/>
            <person name="Lappartient A."/>
            <person name="Leroch M."/>
            <person name="Levis C."/>
            <person name="Mauceli E."/>
            <person name="Neuveglise C."/>
            <person name="Oeser B."/>
            <person name="Pearson M."/>
            <person name="Poulain J."/>
            <person name="Poussereau N."/>
            <person name="Quesneville H."/>
            <person name="Rascle C."/>
            <person name="Schumacher J."/>
            <person name="Segurens B."/>
            <person name="Sexton A."/>
            <person name="Silva E."/>
            <person name="Sirven C."/>
            <person name="Soanes D.M."/>
            <person name="Talbot N.J."/>
            <person name="Templeton M."/>
            <person name="Yandava C."/>
            <person name="Yarden O."/>
            <person name="Zeng Q."/>
            <person name="Rollins J.A."/>
            <person name="Lebrun M.H."/>
            <person name="Dickman M."/>
        </authorList>
    </citation>
    <scope>NUCLEOTIDE SEQUENCE [LARGE SCALE GENOMIC DNA]</scope>
    <source>
        <strain evidence="14 15">B05.10</strain>
    </source>
</reference>
<evidence type="ECO:0000256" key="1">
    <source>
        <dbReference type="ARBA" id="ARBA00012513"/>
    </source>
</evidence>
<dbReference type="RefSeq" id="XP_001557968.1">
    <property type="nucleotide sequence ID" value="XM_001557918.2"/>
</dbReference>
<dbReference type="PROSITE" id="PS50011">
    <property type="entry name" value="PROTEIN_KINASE_DOM"/>
    <property type="match status" value="1"/>
</dbReference>
<dbReference type="KEGG" id="bfu:BCIN_12g00450"/>
<dbReference type="OMA" id="YGAWVEQ"/>
<dbReference type="InterPro" id="IPR050339">
    <property type="entry name" value="CC_SR_Kinase"/>
</dbReference>
<proteinExistence type="inferred from homology"/>
<dbReference type="InterPro" id="IPR008271">
    <property type="entry name" value="Ser/Thr_kinase_AS"/>
</dbReference>
<feature type="compositionally biased region" description="Polar residues" evidence="12">
    <location>
        <begin position="1"/>
        <end position="11"/>
    </location>
</feature>
<feature type="domain" description="Protein kinase" evidence="13">
    <location>
        <begin position="212"/>
        <end position="653"/>
    </location>
</feature>
<dbReference type="GO" id="GO:0005634">
    <property type="term" value="C:nucleus"/>
    <property type="evidence" value="ECO:0007669"/>
    <property type="project" value="TreeGrafter"/>
</dbReference>
<comment type="catalytic activity">
    <reaction evidence="9">
        <text>L-threonyl-[protein] + ATP = O-phospho-L-threonyl-[protein] + ADP + H(+)</text>
        <dbReference type="Rhea" id="RHEA:46608"/>
        <dbReference type="Rhea" id="RHEA-COMP:11060"/>
        <dbReference type="Rhea" id="RHEA-COMP:11605"/>
        <dbReference type="ChEBI" id="CHEBI:15378"/>
        <dbReference type="ChEBI" id="CHEBI:30013"/>
        <dbReference type="ChEBI" id="CHEBI:30616"/>
        <dbReference type="ChEBI" id="CHEBI:61977"/>
        <dbReference type="ChEBI" id="CHEBI:456216"/>
        <dbReference type="EC" id="2.7.11.1"/>
    </reaction>
    <physiologicalReaction direction="left-to-right" evidence="9">
        <dbReference type="Rhea" id="RHEA:46609"/>
    </physiologicalReaction>
</comment>
<feature type="binding site" evidence="11">
    <location>
        <position position="242"/>
    </location>
    <ligand>
        <name>ATP</name>
        <dbReference type="ChEBI" id="CHEBI:30616"/>
    </ligand>
</feature>
<dbReference type="GeneID" id="5438569"/>
<evidence type="ECO:0000256" key="12">
    <source>
        <dbReference type="SAM" id="MobiDB-lite"/>
    </source>
</evidence>
<keyword evidence="4 11" id="KW-0547">Nucleotide-binding</keyword>
<gene>
    <name evidence="14" type="primary">Bcgcn2</name>
    <name evidence="14" type="ORF">BCIN_12g00450</name>
</gene>
<dbReference type="Pfam" id="PF00069">
    <property type="entry name" value="Pkinase"/>
    <property type="match status" value="2"/>
</dbReference>
<comment type="similarity">
    <text evidence="8">Belongs to the protein kinase superfamily. Ser/Thr protein kinase family. GCN2 subfamily.</text>
</comment>
<dbReference type="VEuPathDB" id="FungiDB:Bcin12g00450"/>
<feature type="region of interest" description="Disordered" evidence="12">
    <location>
        <begin position="1"/>
        <end position="43"/>
    </location>
</feature>
<evidence type="ECO:0000256" key="2">
    <source>
        <dbReference type="ARBA" id="ARBA00022527"/>
    </source>
</evidence>
<keyword evidence="5" id="KW-0418">Kinase</keyword>
<dbReference type="AlphaFoldDB" id="A0A384JXW5"/>
<dbReference type="PROSITE" id="PS00108">
    <property type="entry name" value="PROTEIN_KINASE_ST"/>
    <property type="match status" value="1"/>
</dbReference>
<keyword evidence="6 11" id="KW-0067">ATP-binding</keyword>
<feature type="region of interest" description="Disordered" evidence="12">
    <location>
        <begin position="304"/>
        <end position="327"/>
    </location>
</feature>
<evidence type="ECO:0000256" key="4">
    <source>
        <dbReference type="ARBA" id="ARBA00022741"/>
    </source>
</evidence>
<dbReference type="OrthoDB" id="1405469at2759"/>
<accession>A0A384JXW5</accession>
<keyword evidence="15" id="KW-1185">Reference proteome</keyword>
<dbReference type="Gene3D" id="1.10.510.10">
    <property type="entry name" value="Transferase(Phosphotransferase) domain 1"/>
    <property type="match status" value="1"/>
</dbReference>
<keyword evidence="2" id="KW-0723">Serine/threonine-protein kinase</keyword>
<dbReference type="SMART" id="SM00220">
    <property type="entry name" value="S_TKc"/>
    <property type="match status" value="1"/>
</dbReference>
<dbReference type="Gene3D" id="3.30.200.20">
    <property type="entry name" value="Phosphorylase Kinase, domain 1"/>
    <property type="match status" value="1"/>
</dbReference>
<organism evidence="14 15">
    <name type="scientific">Botryotinia fuckeliana (strain B05.10)</name>
    <name type="common">Noble rot fungus</name>
    <name type="synonym">Botrytis cinerea</name>
    <dbReference type="NCBI Taxonomy" id="332648"/>
    <lineage>
        <taxon>Eukaryota</taxon>
        <taxon>Fungi</taxon>
        <taxon>Dikarya</taxon>
        <taxon>Ascomycota</taxon>
        <taxon>Pezizomycotina</taxon>
        <taxon>Leotiomycetes</taxon>
        <taxon>Helotiales</taxon>
        <taxon>Sclerotiniaceae</taxon>
        <taxon>Botrytis</taxon>
    </lineage>
</organism>
<evidence type="ECO:0000313" key="15">
    <source>
        <dbReference type="Proteomes" id="UP000001798"/>
    </source>
</evidence>
<dbReference type="GO" id="GO:0004694">
    <property type="term" value="F:eukaryotic translation initiation factor 2alpha kinase activity"/>
    <property type="evidence" value="ECO:0007669"/>
    <property type="project" value="TreeGrafter"/>
</dbReference>
<evidence type="ECO:0000256" key="9">
    <source>
        <dbReference type="ARBA" id="ARBA00048659"/>
    </source>
</evidence>
<dbReference type="PANTHER" id="PTHR11042:SF160">
    <property type="entry name" value="EUKARYOTIC TRANSLATION INITIATION FACTOR 2-ALPHA KINASE 1"/>
    <property type="match status" value="1"/>
</dbReference>
<evidence type="ECO:0000256" key="11">
    <source>
        <dbReference type="PROSITE-ProRule" id="PRU10141"/>
    </source>
</evidence>
<evidence type="ECO:0000256" key="10">
    <source>
        <dbReference type="ARBA" id="ARBA00048977"/>
    </source>
</evidence>
<reference evidence="14 15" key="2">
    <citation type="journal article" date="2012" name="Eukaryot. Cell">
        <title>Genome update of Botrytis cinerea strains B05.10 and T4.</title>
        <authorList>
            <person name="Staats M."/>
            <person name="van Kan J.A."/>
        </authorList>
    </citation>
    <scope>NUCLEOTIDE SEQUENCE [LARGE SCALE GENOMIC DNA]</scope>
    <source>
        <strain evidence="14 15">B05.10</strain>
    </source>
</reference>
<keyword evidence="7" id="KW-0652">Protein synthesis inhibitor</keyword>
<dbReference type="InterPro" id="IPR000719">
    <property type="entry name" value="Prot_kinase_dom"/>
</dbReference>
<dbReference type="EMBL" id="CP009816">
    <property type="protein sequence ID" value="ATZ55449.1"/>
    <property type="molecule type" value="Genomic_DNA"/>
</dbReference>
<evidence type="ECO:0000256" key="8">
    <source>
        <dbReference type="ARBA" id="ARBA00037982"/>
    </source>
</evidence>
<protein>
    <recommendedName>
        <fullName evidence="1">non-specific serine/threonine protein kinase</fullName>
        <ecNumber evidence="1">2.7.11.1</ecNumber>
    </recommendedName>
</protein>
<dbReference type="SUPFAM" id="SSF56112">
    <property type="entry name" value="Protein kinase-like (PK-like)"/>
    <property type="match status" value="1"/>
</dbReference>
<comment type="catalytic activity">
    <reaction evidence="10">
        <text>L-seryl-[protein] + ATP = O-phospho-L-seryl-[protein] + ADP + H(+)</text>
        <dbReference type="Rhea" id="RHEA:17989"/>
        <dbReference type="Rhea" id="RHEA-COMP:9863"/>
        <dbReference type="Rhea" id="RHEA-COMP:11604"/>
        <dbReference type="ChEBI" id="CHEBI:15378"/>
        <dbReference type="ChEBI" id="CHEBI:29999"/>
        <dbReference type="ChEBI" id="CHEBI:30616"/>
        <dbReference type="ChEBI" id="CHEBI:83421"/>
        <dbReference type="ChEBI" id="CHEBI:456216"/>
        <dbReference type="EC" id="2.7.11.1"/>
    </reaction>
    <physiologicalReaction direction="left-to-right" evidence="10">
        <dbReference type="Rhea" id="RHEA:17990"/>
    </physiologicalReaction>
</comment>
<dbReference type="GO" id="GO:0005524">
    <property type="term" value="F:ATP binding"/>
    <property type="evidence" value="ECO:0007669"/>
    <property type="project" value="UniProtKB-UniRule"/>
</dbReference>
<dbReference type="FunFam" id="3.30.200.20:FF:001254">
    <property type="entry name" value="AGC family protein kinase"/>
    <property type="match status" value="1"/>
</dbReference>
<evidence type="ECO:0000256" key="5">
    <source>
        <dbReference type="ARBA" id="ARBA00022777"/>
    </source>
</evidence>
<feature type="compositionally biased region" description="Acidic residues" evidence="12">
    <location>
        <begin position="382"/>
        <end position="395"/>
    </location>
</feature>
<dbReference type="InterPro" id="IPR017441">
    <property type="entry name" value="Protein_kinase_ATP_BS"/>
</dbReference>
<dbReference type="GO" id="GO:0017148">
    <property type="term" value="P:negative regulation of translation"/>
    <property type="evidence" value="ECO:0007669"/>
    <property type="project" value="UniProtKB-KW"/>
</dbReference>
<evidence type="ECO:0000313" key="14">
    <source>
        <dbReference type="EMBL" id="ATZ55449.1"/>
    </source>
</evidence>
<evidence type="ECO:0000256" key="3">
    <source>
        <dbReference type="ARBA" id="ARBA00022679"/>
    </source>
</evidence>
<evidence type="ECO:0000256" key="6">
    <source>
        <dbReference type="ARBA" id="ARBA00022840"/>
    </source>
</evidence>
<reference evidence="14 15" key="3">
    <citation type="journal article" date="2017" name="Mol. Plant Pathol.">
        <title>A gapless genome sequence of the fungus Botrytis cinerea.</title>
        <authorList>
            <person name="Van Kan J.A."/>
            <person name="Stassen J.H."/>
            <person name="Mosbach A."/>
            <person name="Van Der Lee T.A."/>
            <person name="Faino L."/>
            <person name="Farmer A.D."/>
            <person name="Papasotiriou D.G."/>
            <person name="Zhou S."/>
            <person name="Seidl M.F."/>
            <person name="Cottam E."/>
            <person name="Edel D."/>
            <person name="Hahn M."/>
            <person name="Schwartz D.C."/>
            <person name="Dietrich R.A."/>
            <person name="Widdison S."/>
            <person name="Scalliet G."/>
        </authorList>
    </citation>
    <scope>NUCLEOTIDE SEQUENCE [LARGE SCALE GENOMIC DNA]</scope>
    <source>
        <strain evidence="14 15">B05.10</strain>
    </source>
</reference>
<dbReference type="InterPro" id="IPR011009">
    <property type="entry name" value="Kinase-like_dom_sf"/>
</dbReference>
<keyword evidence="3" id="KW-0808">Transferase</keyword>
<dbReference type="PANTHER" id="PTHR11042">
    <property type="entry name" value="EUKARYOTIC TRANSLATION INITIATION FACTOR 2-ALPHA KINASE EIF2-ALPHA KINASE -RELATED"/>
    <property type="match status" value="1"/>
</dbReference>
<sequence length="653" mass="72702">MSSTTGNNRTFSSDEETTDEKSQYDSSTEDIHLPPQSPSTALTRFGDVQLPIGQSNSQQSTLFYLSLIEARCKAQALTTLNSGRGPDDQLPENHPDIQRLAQGLFNDMAGELRRSGVLPRADELAGRQFATLREGYLSTFDSILSQSALQRVQTSTFSQNSILPLTSNSSIGMSYFDQPQNLNLAMIPRNPFSSAALTANPFQYRSIYNREWEQISLLGKGGFGAVYKVKHRVDDLECAIKKVIITPDQLRKVDTAALLSEVKALAEHKHPNIVNYYGCWIEMGNVIVPSTRRLMDAEDESSYLSMSMSEVEQSEDELGMQQDPTFGMNDLRLDMEKELEKENKRRGKTSSDQVLTNSGDGGVVFDFSNTSATRFSGKPSEESEEESEEEEEEYENNNNGNNITPQDNRARILYIRFTVYPLTLEDYISTDTPQPGHEFPIRHCFHTLPTIRILGAILNGVQYLHAKRLIHRDLKPANIFLSAKKDLEAFVPSHDLIDVSRSACSMCTGSADQNKAYITPCIGDLGLAVKLAETTATPAAGPSTRAIELNPSSQLSRLGSKQAGTKLYMPPGKSAIVCPKLDVYALGIIAFELITPFTTRTERHIVLNNIKSGKYPAGFENHEMAEGIKGMLAEKRSDRWDCEMVRRWIEGFL</sequence>
<dbReference type="Proteomes" id="UP000001798">
    <property type="component" value="Chromosome 12"/>
</dbReference>